<dbReference type="Proteomes" id="UP000318733">
    <property type="component" value="Unassembled WGS sequence"/>
</dbReference>
<dbReference type="OrthoDB" id="885042at2"/>
<proteinExistence type="predicted"/>
<comment type="caution">
    <text evidence="1">The sequence shown here is derived from an EMBL/GenBank/DDBJ whole genome shotgun (WGS) entry which is preliminary data.</text>
</comment>
<dbReference type="EMBL" id="VLPK01000006">
    <property type="protein sequence ID" value="TSJ36550.1"/>
    <property type="molecule type" value="Genomic_DNA"/>
</dbReference>
<protein>
    <submittedName>
        <fullName evidence="1">Uncharacterized protein</fullName>
    </submittedName>
</protein>
<reference evidence="1 2" key="1">
    <citation type="submission" date="2019-07" db="EMBL/GenBank/DDBJ databases">
        <authorList>
            <person name="Huq M.A."/>
        </authorList>
    </citation>
    <scope>NUCLEOTIDE SEQUENCE [LARGE SCALE GENOMIC DNA]</scope>
    <source>
        <strain evidence="1 2">MAH-19</strain>
    </source>
</reference>
<evidence type="ECO:0000313" key="1">
    <source>
        <dbReference type="EMBL" id="TSJ36550.1"/>
    </source>
</evidence>
<evidence type="ECO:0000313" key="2">
    <source>
        <dbReference type="Proteomes" id="UP000318733"/>
    </source>
</evidence>
<keyword evidence="2" id="KW-1185">Reference proteome</keyword>
<dbReference type="AlphaFoldDB" id="A0A556M9H1"/>
<organism evidence="1 2">
    <name type="scientific">Mucilaginibacter corticis</name>
    <dbReference type="NCBI Taxonomy" id="2597670"/>
    <lineage>
        <taxon>Bacteria</taxon>
        <taxon>Pseudomonadati</taxon>
        <taxon>Bacteroidota</taxon>
        <taxon>Sphingobacteriia</taxon>
        <taxon>Sphingobacteriales</taxon>
        <taxon>Sphingobacteriaceae</taxon>
        <taxon>Mucilaginibacter</taxon>
    </lineage>
</organism>
<name>A0A556M9H1_9SPHI</name>
<sequence>MKALLLLSLLLVDCRNITPPADTATVYICDSRGSKRYHLSPNCKGLRTCSHRVVKLSLKEAKSRGKTLCGWEK</sequence>
<gene>
    <name evidence="1" type="ORF">FO440_22230</name>
</gene>
<accession>A0A556M9H1</accession>